<evidence type="ECO:0000313" key="3">
    <source>
        <dbReference type="EMBL" id="GAA1097985.1"/>
    </source>
</evidence>
<dbReference type="PANTHER" id="PTHR22990">
    <property type="entry name" value="F-BOX ONLY PROTEIN"/>
    <property type="match status" value="1"/>
</dbReference>
<dbReference type="SUPFAM" id="SSF51126">
    <property type="entry name" value="Pectin lyase-like"/>
    <property type="match status" value="1"/>
</dbReference>
<evidence type="ECO:0000313" key="4">
    <source>
        <dbReference type="Proteomes" id="UP001501581"/>
    </source>
</evidence>
<dbReference type="InterPro" id="IPR051550">
    <property type="entry name" value="SCF-Subunits/Alg-Epimerases"/>
</dbReference>
<dbReference type="InterPro" id="IPR006626">
    <property type="entry name" value="PbH1"/>
</dbReference>
<dbReference type="PANTHER" id="PTHR22990:SF15">
    <property type="entry name" value="F-BOX ONLY PROTEIN 10"/>
    <property type="match status" value="1"/>
</dbReference>
<dbReference type="Gene3D" id="2.160.20.10">
    <property type="entry name" value="Single-stranded right-handed beta-helix, Pectin lyase-like"/>
    <property type="match status" value="1"/>
</dbReference>
<dbReference type="InterPro" id="IPR012334">
    <property type="entry name" value="Pectin_lyas_fold"/>
</dbReference>
<organism evidence="3 4">
    <name type="scientific">Nocardioides dubius</name>
    <dbReference type="NCBI Taxonomy" id="317019"/>
    <lineage>
        <taxon>Bacteria</taxon>
        <taxon>Bacillati</taxon>
        <taxon>Actinomycetota</taxon>
        <taxon>Actinomycetes</taxon>
        <taxon>Propionibacteriales</taxon>
        <taxon>Nocardioidaceae</taxon>
        <taxon>Nocardioides</taxon>
    </lineage>
</organism>
<proteinExistence type="predicted"/>
<accession>A0ABN1TQH5</accession>
<dbReference type="EMBL" id="BAAALG010000005">
    <property type="protein sequence ID" value="GAA1097985.1"/>
    <property type="molecule type" value="Genomic_DNA"/>
</dbReference>
<dbReference type="Proteomes" id="UP001501581">
    <property type="component" value="Unassembled WGS sequence"/>
</dbReference>
<feature type="domain" description="Right handed beta helix" evidence="2">
    <location>
        <begin position="109"/>
        <end position="251"/>
    </location>
</feature>
<reference evidence="3 4" key="1">
    <citation type="journal article" date="2019" name="Int. J. Syst. Evol. Microbiol.">
        <title>The Global Catalogue of Microorganisms (GCM) 10K type strain sequencing project: providing services to taxonomists for standard genome sequencing and annotation.</title>
        <authorList>
            <consortium name="The Broad Institute Genomics Platform"/>
            <consortium name="The Broad Institute Genome Sequencing Center for Infectious Disease"/>
            <person name="Wu L."/>
            <person name="Ma J."/>
        </authorList>
    </citation>
    <scope>NUCLEOTIDE SEQUENCE [LARGE SCALE GENOMIC DNA]</scope>
    <source>
        <strain evidence="3 4">JCM 13008</strain>
    </source>
</reference>
<name>A0ABN1TQH5_9ACTN</name>
<protein>
    <recommendedName>
        <fullName evidence="2">Right handed beta helix domain-containing protein</fullName>
    </recommendedName>
</protein>
<keyword evidence="1" id="KW-0677">Repeat</keyword>
<dbReference type="PROSITE" id="PS51257">
    <property type="entry name" value="PROKAR_LIPOPROTEIN"/>
    <property type="match status" value="1"/>
</dbReference>
<dbReference type="Pfam" id="PF13229">
    <property type="entry name" value="Beta_helix"/>
    <property type="match status" value="1"/>
</dbReference>
<dbReference type="RefSeq" id="WP_343992767.1">
    <property type="nucleotide sequence ID" value="NZ_BAAALG010000005.1"/>
</dbReference>
<evidence type="ECO:0000259" key="2">
    <source>
        <dbReference type="Pfam" id="PF13229"/>
    </source>
</evidence>
<dbReference type="SMART" id="SM00710">
    <property type="entry name" value="PbH1"/>
    <property type="match status" value="8"/>
</dbReference>
<comment type="caution">
    <text evidence="3">The sequence shown here is derived from an EMBL/GenBank/DDBJ whole genome shotgun (WGS) entry which is preliminary data.</text>
</comment>
<dbReference type="InterPro" id="IPR039448">
    <property type="entry name" value="Beta_helix"/>
</dbReference>
<sequence length="442" mass="45439">MPFPLPRPAATTLAVAVALGALSGCGDDSKVPSDQSGQKQSVVQVPGDAETIGDALEVVEENGLVLVAPGTYREQVLIDVEGVTLRGTERNGVVITGEGTRTAGVIAIADGVRIENLTVTDTLLYGVLVTGTHEGNEVLTPAQNGYDQFDPAKFPPLQRFRVDHVTATNNGLYGIYAFNTQHGVIADSWASGSADSGIYVGQCRDCDTVVTGNVAAHNAVGFENANASDSLTVIGNRFSENRVGLTLTSNYQEAFVPQRGNLVAGNVISDNNDAGSPAQADGAFGIGVGVAGGQDNVLLRNRITGNDNAGVIVQNAEDVPSTGNTFEGNVLADNRADLVNLSIPEHPASRTCLKGQGLGQLILHPKGFGRTCTADPDPATTPLPGISVPEGVAFLEVIRPGALPSLPASTDVPAPLPATVTHPAAADIALPAVSLLAGLGHR</sequence>
<dbReference type="InterPro" id="IPR011050">
    <property type="entry name" value="Pectin_lyase_fold/virulence"/>
</dbReference>
<keyword evidence="4" id="KW-1185">Reference proteome</keyword>
<evidence type="ECO:0000256" key="1">
    <source>
        <dbReference type="ARBA" id="ARBA00022737"/>
    </source>
</evidence>
<gene>
    <name evidence="3" type="ORF">GCM10009668_14160</name>
</gene>